<evidence type="ECO:0000256" key="2">
    <source>
        <dbReference type="ARBA" id="ARBA00022448"/>
    </source>
</evidence>
<dbReference type="GO" id="GO:0034040">
    <property type="term" value="F:ATPase-coupled lipid transmembrane transporter activity"/>
    <property type="evidence" value="ECO:0007669"/>
    <property type="project" value="TreeGrafter"/>
</dbReference>
<feature type="transmembrane region" description="Helical" evidence="17">
    <location>
        <begin position="280"/>
        <end position="304"/>
    </location>
</feature>
<dbReference type="Gene3D" id="3.40.50.300">
    <property type="entry name" value="P-loop containing nucleotide triphosphate hydrolases"/>
    <property type="match status" value="1"/>
</dbReference>
<organism evidence="20 21">
    <name type="scientific">Vibrio mediterranei</name>
    <dbReference type="NCBI Taxonomy" id="689"/>
    <lineage>
        <taxon>Bacteria</taxon>
        <taxon>Pseudomonadati</taxon>
        <taxon>Pseudomonadota</taxon>
        <taxon>Gammaproteobacteria</taxon>
        <taxon>Vibrionales</taxon>
        <taxon>Vibrionaceae</taxon>
        <taxon>Vibrio</taxon>
    </lineage>
</organism>
<dbReference type="InterPro" id="IPR027417">
    <property type="entry name" value="P-loop_NTPase"/>
</dbReference>
<dbReference type="PROSITE" id="PS50893">
    <property type="entry name" value="ABC_TRANSPORTER_2"/>
    <property type="match status" value="1"/>
</dbReference>
<feature type="transmembrane region" description="Helical" evidence="17">
    <location>
        <begin position="134"/>
        <end position="156"/>
    </location>
</feature>
<dbReference type="GO" id="GO:0034775">
    <property type="term" value="P:glutathione transmembrane transport"/>
    <property type="evidence" value="ECO:0007669"/>
    <property type="project" value="InterPro"/>
</dbReference>
<dbReference type="PANTHER" id="PTHR24221:SF653">
    <property type="entry name" value="TRANSPORT ATP-BINDING PROTEIN CYDC"/>
    <property type="match status" value="1"/>
</dbReference>
<dbReference type="AlphaFoldDB" id="A0AAN1FIC1"/>
<evidence type="ECO:0000256" key="11">
    <source>
        <dbReference type="ARBA" id="ARBA00023136"/>
    </source>
</evidence>
<evidence type="ECO:0000259" key="19">
    <source>
        <dbReference type="PROSITE" id="PS50929"/>
    </source>
</evidence>
<evidence type="ECO:0000313" key="20">
    <source>
        <dbReference type="EMBL" id="ASI91166.1"/>
    </source>
</evidence>
<dbReference type="CDD" id="cd18585">
    <property type="entry name" value="ABC_6TM_CydC"/>
    <property type="match status" value="1"/>
</dbReference>
<evidence type="ECO:0000256" key="1">
    <source>
        <dbReference type="ARBA" id="ARBA00004429"/>
    </source>
</evidence>
<dbReference type="SUPFAM" id="SSF90123">
    <property type="entry name" value="ABC transporter transmembrane region"/>
    <property type="match status" value="1"/>
</dbReference>
<evidence type="ECO:0000256" key="6">
    <source>
        <dbReference type="ARBA" id="ARBA00022741"/>
    </source>
</evidence>
<evidence type="ECO:0000256" key="13">
    <source>
        <dbReference type="ARBA" id="ARBA00051241"/>
    </source>
</evidence>
<dbReference type="InterPro" id="IPR003439">
    <property type="entry name" value="ABC_transporter-like_ATP-bd"/>
</dbReference>
<evidence type="ECO:0000256" key="12">
    <source>
        <dbReference type="ARBA" id="ARBA00050301"/>
    </source>
</evidence>
<keyword evidence="11 17" id="KW-0472">Membrane</keyword>
<dbReference type="PANTHER" id="PTHR24221">
    <property type="entry name" value="ATP-BINDING CASSETTE SUB-FAMILY B"/>
    <property type="match status" value="1"/>
</dbReference>
<dbReference type="GO" id="GO:0005524">
    <property type="term" value="F:ATP binding"/>
    <property type="evidence" value="ECO:0007669"/>
    <property type="project" value="UniProtKB-KW"/>
</dbReference>
<evidence type="ECO:0000256" key="3">
    <source>
        <dbReference type="ARBA" id="ARBA00022475"/>
    </source>
</evidence>
<dbReference type="RefSeq" id="WP_088877490.1">
    <property type="nucleotide sequence ID" value="NZ_CP018308.1"/>
</dbReference>
<evidence type="ECO:0000256" key="8">
    <source>
        <dbReference type="ARBA" id="ARBA00022967"/>
    </source>
</evidence>
<dbReference type="EMBL" id="CP018308">
    <property type="protein sequence ID" value="ASI91166.1"/>
    <property type="molecule type" value="Genomic_DNA"/>
</dbReference>
<dbReference type="Gene3D" id="1.20.1560.10">
    <property type="entry name" value="ABC transporter type 1, transmembrane domain"/>
    <property type="match status" value="1"/>
</dbReference>
<reference evidence="21" key="1">
    <citation type="submission" date="2016-12" db="EMBL/GenBank/DDBJ databases">
        <title>Comparative genomic analysis reveals the diversity, evolution, and environmental adaptation strategies of the genus Vibrio.</title>
        <authorList>
            <person name="Lin H."/>
            <person name="Wang X."/>
            <person name="Zhang X.-H."/>
        </authorList>
    </citation>
    <scope>NUCLEOTIDE SEQUENCE [LARGE SCALE GENOMIC DNA]</scope>
    <source>
        <strain evidence="21">QT6D1</strain>
    </source>
</reference>
<keyword evidence="5 17" id="KW-0812">Transmembrane</keyword>
<protein>
    <recommendedName>
        <fullName evidence="16">Glutathione/L-cysteine transport system ATP-binding/permease protein CydC</fullName>
    </recommendedName>
</protein>
<gene>
    <name evidence="20" type="ORF">BSZ05_15905</name>
</gene>
<comment type="subunit">
    <text evidence="15">Forms a heterodimer with CydD.</text>
</comment>
<dbReference type="NCBIfam" id="NF008364">
    <property type="entry name" value="PRK11160.1"/>
    <property type="match status" value="1"/>
</dbReference>
<evidence type="ECO:0000256" key="17">
    <source>
        <dbReference type="SAM" id="Phobius"/>
    </source>
</evidence>
<evidence type="ECO:0000256" key="5">
    <source>
        <dbReference type="ARBA" id="ARBA00022692"/>
    </source>
</evidence>
<dbReference type="GO" id="GO:0005886">
    <property type="term" value="C:plasma membrane"/>
    <property type="evidence" value="ECO:0007669"/>
    <property type="project" value="UniProtKB-SubCell"/>
</dbReference>
<evidence type="ECO:0000259" key="18">
    <source>
        <dbReference type="PROSITE" id="PS50893"/>
    </source>
</evidence>
<dbReference type="GO" id="GO:0006865">
    <property type="term" value="P:amino acid transport"/>
    <property type="evidence" value="ECO:0007669"/>
    <property type="project" value="UniProtKB-KW"/>
</dbReference>
<keyword evidence="9" id="KW-0029">Amino-acid transport</keyword>
<comment type="subcellular location">
    <subcellularLocation>
        <location evidence="1">Cell inner membrane</location>
        <topology evidence="1">Multi-pass membrane protein</topology>
    </subcellularLocation>
</comment>
<keyword evidence="8" id="KW-1278">Translocase</keyword>
<dbReference type="GO" id="GO:0016887">
    <property type="term" value="F:ATP hydrolysis activity"/>
    <property type="evidence" value="ECO:0007669"/>
    <property type="project" value="InterPro"/>
</dbReference>
<dbReference type="KEGG" id="vsh:BSZ05_15905"/>
<dbReference type="InterPro" id="IPR017871">
    <property type="entry name" value="ABC_transporter-like_CS"/>
</dbReference>
<evidence type="ECO:0000313" key="21">
    <source>
        <dbReference type="Proteomes" id="UP000197092"/>
    </source>
</evidence>
<keyword evidence="3" id="KW-1003">Cell membrane</keyword>
<dbReference type="GO" id="GO:0140359">
    <property type="term" value="F:ABC-type transporter activity"/>
    <property type="evidence" value="ECO:0007669"/>
    <property type="project" value="InterPro"/>
</dbReference>
<feature type="domain" description="ABC transmembrane type-1" evidence="19">
    <location>
        <begin position="20"/>
        <end position="309"/>
    </location>
</feature>
<comment type="catalytic activity">
    <reaction evidence="12">
        <text>glutathione(in) + ATP + H2O = glutathione(out) + ADP + phosphate + H(+)</text>
        <dbReference type="Rhea" id="RHEA:29787"/>
        <dbReference type="ChEBI" id="CHEBI:15377"/>
        <dbReference type="ChEBI" id="CHEBI:15378"/>
        <dbReference type="ChEBI" id="CHEBI:30616"/>
        <dbReference type="ChEBI" id="CHEBI:43474"/>
        <dbReference type="ChEBI" id="CHEBI:57925"/>
        <dbReference type="ChEBI" id="CHEBI:456216"/>
    </reaction>
    <physiologicalReaction direction="left-to-right" evidence="12">
        <dbReference type="Rhea" id="RHEA:29788"/>
    </physiologicalReaction>
</comment>
<dbReference type="PROSITE" id="PS00211">
    <property type="entry name" value="ABC_TRANSPORTER_1"/>
    <property type="match status" value="1"/>
</dbReference>
<proteinExistence type="inferred from homology"/>
<sequence length="573" mass="63224">MRDLLPYLKLYKKHWFGLSLGMLLSFATLFASIGLLTLSGWFISAAAVAGLTIARETFNYMLPGAGVRGAAMARTAGRWGERVVSHNATFKLLTDLRIFFFTKLAPLIPGKAVNIRDADMLNRLVADVDAMDHVYLRLVSPIIVGVFGILCLTAILCWFDMALGLTLGAILMLLLITWPIVFYRLGSKNGEALTLNKAELRIRTLDWLQGYSELTLFGAESRYRKAIVTAQDKLITNQLVHAKISGMAQGLLILANGWLLILMLWLAADGVGGNQPDPLIALMAFATMASFELLMPIAGAFQYLGQTLTSAKRLNEVILATPEVTFPDEPVTHSNEYSIDIDHVCFSYPDANEKALRDVSLSVKSGHRLAIVGQTGSGKSTLLQLISRYWDVDQGKITLAGAQIQNWSEGQLREATSIVSQKVDILNGTLRDNLSMAKPSASDEELIAALDKVDLAHLAEDNGLDAWLGDGGRQLSGGEKRRIGIARALLHDAPILLLDEPTEGLDKKTEQQIMQLFDQHFNGKTVIFITHRLVHLETFDAICLLEDGEVLEYGHHQVLLDEKGRYYELHQTL</sequence>
<comment type="catalytic activity">
    <reaction evidence="13">
        <text>L-cysteine(in) + ATP + H2O = L-cysteine(out) + ADP + phosphate + H(+)</text>
        <dbReference type="Rhea" id="RHEA:29783"/>
        <dbReference type="ChEBI" id="CHEBI:15377"/>
        <dbReference type="ChEBI" id="CHEBI:15378"/>
        <dbReference type="ChEBI" id="CHEBI:30616"/>
        <dbReference type="ChEBI" id="CHEBI:35235"/>
        <dbReference type="ChEBI" id="CHEBI:43474"/>
        <dbReference type="ChEBI" id="CHEBI:456216"/>
    </reaction>
    <physiologicalReaction direction="left-to-right" evidence="13">
        <dbReference type="Rhea" id="RHEA:29784"/>
    </physiologicalReaction>
</comment>
<keyword evidence="2" id="KW-0813">Transport</keyword>
<dbReference type="InterPro" id="IPR011527">
    <property type="entry name" value="ABC1_TM_dom"/>
</dbReference>
<keyword evidence="6" id="KW-0547">Nucleotide-binding</keyword>
<evidence type="ECO:0000256" key="7">
    <source>
        <dbReference type="ARBA" id="ARBA00022840"/>
    </source>
</evidence>
<dbReference type="InterPro" id="IPR039421">
    <property type="entry name" value="Type_1_exporter"/>
</dbReference>
<feature type="transmembrane region" description="Helical" evidence="17">
    <location>
        <begin position="20"/>
        <end position="53"/>
    </location>
</feature>
<accession>A0AAN1FIC1</accession>
<keyword evidence="4" id="KW-0997">Cell inner membrane</keyword>
<feature type="domain" description="ABC transporter" evidence="18">
    <location>
        <begin position="339"/>
        <end position="572"/>
    </location>
</feature>
<feature type="transmembrane region" description="Helical" evidence="17">
    <location>
        <begin position="251"/>
        <end position="268"/>
    </location>
</feature>
<feature type="transmembrane region" description="Helical" evidence="17">
    <location>
        <begin position="162"/>
        <end position="183"/>
    </location>
</feature>
<dbReference type="FunFam" id="3.40.50.300:FF:000854">
    <property type="entry name" value="Multidrug ABC transporter ATP-binding protein"/>
    <property type="match status" value="1"/>
</dbReference>
<keyword evidence="7 20" id="KW-0067">ATP-binding</keyword>
<evidence type="ECO:0000256" key="4">
    <source>
        <dbReference type="ARBA" id="ARBA00022519"/>
    </source>
</evidence>
<dbReference type="SMART" id="SM00382">
    <property type="entry name" value="AAA"/>
    <property type="match status" value="1"/>
</dbReference>
<evidence type="ECO:0000256" key="10">
    <source>
        <dbReference type="ARBA" id="ARBA00022989"/>
    </source>
</evidence>
<dbReference type="Proteomes" id="UP000197092">
    <property type="component" value="Chromosome 1"/>
</dbReference>
<dbReference type="InterPro" id="IPR003593">
    <property type="entry name" value="AAA+_ATPase"/>
</dbReference>
<dbReference type="Pfam" id="PF00664">
    <property type="entry name" value="ABC_membrane"/>
    <property type="match status" value="1"/>
</dbReference>
<evidence type="ECO:0000256" key="14">
    <source>
        <dbReference type="ARBA" id="ARBA00061534"/>
    </source>
</evidence>
<dbReference type="NCBIfam" id="TIGR02868">
    <property type="entry name" value="CydC"/>
    <property type="match status" value="1"/>
</dbReference>
<comment type="similarity">
    <text evidence="14">Belongs to the ABC transporter superfamily. Cysteine exporter (TC 3.A.1.129.1) family.</text>
</comment>
<dbReference type="InterPro" id="IPR014223">
    <property type="entry name" value="ABC_CydC/D"/>
</dbReference>
<evidence type="ECO:0000256" key="9">
    <source>
        <dbReference type="ARBA" id="ARBA00022970"/>
    </source>
</evidence>
<evidence type="ECO:0000256" key="16">
    <source>
        <dbReference type="ARBA" id="ARBA00071411"/>
    </source>
</evidence>
<name>A0AAN1FIC1_9VIBR</name>
<dbReference type="Pfam" id="PF00005">
    <property type="entry name" value="ABC_tran"/>
    <property type="match status" value="1"/>
</dbReference>
<dbReference type="PROSITE" id="PS50929">
    <property type="entry name" value="ABC_TM1F"/>
    <property type="match status" value="1"/>
</dbReference>
<evidence type="ECO:0000256" key="15">
    <source>
        <dbReference type="ARBA" id="ARBA00063833"/>
    </source>
</evidence>
<dbReference type="InterPro" id="IPR036640">
    <property type="entry name" value="ABC1_TM_sf"/>
</dbReference>
<dbReference type="SUPFAM" id="SSF52540">
    <property type="entry name" value="P-loop containing nucleoside triphosphate hydrolases"/>
    <property type="match status" value="1"/>
</dbReference>
<keyword evidence="10 17" id="KW-1133">Transmembrane helix</keyword>
<dbReference type="FunFam" id="1.20.1560.10:FF:000060">
    <property type="entry name" value="Cysteine/glutathione ABC transporter ATP-binding protein/permease CydC"/>
    <property type="match status" value="1"/>
</dbReference>
<dbReference type="GO" id="GO:0045454">
    <property type="term" value="P:cell redox homeostasis"/>
    <property type="evidence" value="ECO:0007669"/>
    <property type="project" value="InterPro"/>
</dbReference>